<sequence length="259" mass="30027">MKRLLLTSILVIMMSLGVFFISENNGDKFEIVSIKENKNYNNKNIKIPILMYHSINDNDPENKMVLPINMFKEQMLWLNDNDFNSLTLDEAIMALENDLIPENPIVITFDDGYVDNYENAFPILKENNIKATFFVITNFVGDGYYMTADMLKEMQSTGMEIENHTIDHARLSLLSRENIYNEIKGAQEFLRDNIGVRGDYLAYPFGWYSNKVINIANELNIKAAVTIQKGKISYKSNRYKLKRIEVDPMSIEEFEKLLS</sequence>
<gene>
    <name evidence="4" type="ORF">H6A19_06595</name>
</gene>
<evidence type="ECO:0000313" key="5">
    <source>
        <dbReference type="Proteomes" id="UP000767334"/>
    </source>
</evidence>
<comment type="caution">
    <text evidence="4">The sequence shown here is derived from an EMBL/GenBank/DDBJ whole genome shotgun (WGS) entry which is preliminary data.</text>
</comment>
<keyword evidence="5" id="KW-1185">Reference proteome</keyword>
<dbReference type="Gene3D" id="3.20.20.370">
    <property type="entry name" value="Glycoside hydrolase/deacetylase"/>
    <property type="match status" value="1"/>
</dbReference>
<dbReference type="RefSeq" id="WP_148322844.1">
    <property type="nucleotide sequence ID" value="NZ_JACJLL010000030.1"/>
</dbReference>
<protein>
    <submittedName>
        <fullName evidence="4">Polysaccharide deacetylase family protein</fullName>
    </submittedName>
</protein>
<dbReference type="PANTHER" id="PTHR34216">
    <property type="match status" value="1"/>
</dbReference>
<evidence type="ECO:0000313" key="4">
    <source>
        <dbReference type="EMBL" id="MBM6819008.1"/>
    </source>
</evidence>
<dbReference type="InterPro" id="IPR051398">
    <property type="entry name" value="Polysacch_Deacetylase"/>
</dbReference>
<accession>A0ABS2FEV0</accession>
<dbReference type="InterPro" id="IPR002509">
    <property type="entry name" value="NODB_dom"/>
</dbReference>
<keyword evidence="2" id="KW-0732">Signal</keyword>
<name>A0ABS2FEV0_9CLOT</name>
<dbReference type="CDD" id="cd10918">
    <property type="entry name" value="CE4_NodB_like_5s_6s"/>
    <property type="match status" value="1"/>
</dbReference>
<dbReference type="EMBL" id="JACJLL010000030">
    <property type="protein sequence ID" value="MBM6819008.1"/>
    <property type="molecule type" value="Genomic_DNA"/>
</dbReference>
<dbReference type="Pfam" id="PF01522">
    <property type="entry name" value="Polysacc_deac_1"/>
    <property type="match status" value="1"/>
</dbReference>
<dbReference type="Proteomes" id="UP000767334">
    <property type="component" value="Unassembled WGS sequence"/>
</dbReference>
<dbReference type="SUPFAM" id="SSF88713">
    <property type="entry name" value="Glycoside hydrolase/deacetylase"/>
    <property type="match status" value="1"/>
</dbReference>
<dbReference type="InterPro" id="IPR011330">
    <property type="entry name" value="Glyco_hydro/deAcase_b/a-brl"/>
</dbReference>
<feature type="domain" description="NodB homology" evidence="3">
    <location>
        <begin position="103"/>
        <end position="259"/>
    </location>
</feature>
<dbReference type="PROSITE" id="PS51677">
    <property type="entry name" value="NODB"/>
    <property type="match status" value="1"/>
</dbReference>
<reference evidence="4 5" key="1">
    <citation type="journal article" date="2021" name="Sci. Rep.">
        <title>The distribution of antibiotic resistance genes in chicken gut microbiota commensals.</title>
        <authorList>
            <person name="Juricova H."/>
            <person name="Matiasovicova J."/>
            <person name="Kubasova T."/>
            <person name="Cejkova D."/>
            <person name="Rychlik I."/>
        </authorList>
    </citation>
    <scope>NUCLEOTIDE SEQUENCE [LARGE SCALE GENOMIC DNA]</scope>
    <source>
        <strain evidence="4 5">An435</strain>
    </source>
</reference>
<evidence type="ECO:0000256" key="2">
    <source>
        <dbReference type="ARBA" id="ARBA00022729"/>
    </source>
</evidence>
<comment type="subcellular location">
    <subcellularLocation>
        <location evidence="1">Secreted</location>
    </subcellularLocation>
</comment>
<evidence type="ECO:0000256" key="1">
    <source>
        <dbReference type="ARBA" id="ARBA00004613"/>
    </source>
</evidence>
<proteinExistence type="predicted"/>
<dbReference type="PANTHER" id="PTHR34216:SF3">
    <property type="entry name" value="POLY-BETA-1,6-N-ACETYL-D-GLUCOSAMINE N-DEACETYLASE"/>
    <property type="match status" value="1"/>
</dbReference>
<organism evidence="4 5">
    <name type="scientific">Clostridium saudiense</name>
    <dbReference type="NCBI Taxonomy" id="1414720"/>
    <lineage>
        <taxon>Bacteria</taxon>
        <taxon>Bacillati</taxon>
        <taxon>Bacillota</taxon>
        <taxon>Clostridia</taxon>
        <taxon>Eubacteriales</taxon>
        <taxon>Clostridiaceae</taxon>
        <taxon>Clostridium</taxon>
    </lineage>
</organism>
<evidence type="ECO:0000259" key="3">
    <source>
        <dbReference type="PROSITE" id="PS51677"/>
    </source>
</evidence>